<sequence length="268" mass="30389">MVGLAKAKGSTEEEKKRVLDVHLRGEDWMLVAKHNGVSPSTAGRIVTTGRVTQLPRGRARFGRTKVTADIRAALERYFNENCQYTLMAMQQFVLKYFPGILLSIQTISRHLLGMLYTVKQVRIEPATCNNDVNTAPWRNGAVERVNRDILGLMRIMLRETKLKETEWDYLLPVVQAKINQTPVAALDHKCPMECFTGLEPTTALNTIVGKVNVRLSKTGLHTIDWKGRNYGKLWRNCENHYKKFTQQSSTSGAPPKTSECLRSRTKTK</sequence>
<protein>
    <recommendedName>
        <fullName evidence="4">Integrase catalytic domain-containing protein</fullName>
    </recommendedName>
</protein>
<accession>A0A9X8DX86</accession>
<evidence type="ECO:0000313" key="2">
    <source>
        <dbReference type="EMBL" id="RLO05241.1"/>
    </source>
</evidence>
<evidence type="ECO:0008006" key="4">
    <source>
        <dbReference type="Google" id="ProtNLM"/>
    </source>
</evidence>
<dbReference type="AlphaFoldDB" id="A0A9X8DX86"/>
<evidence type="ECO:0000313" key="3">
    <source>
        <dbReference type="Proteomes" id="UP000275652"/>
    </source>
</evidence>
<dbReference type="InterPro" id="IPR036397">
    <property type="entry name" value="RNaseH_sf"/>
</dbReference>
<organism evidence="2 3">
    <name type="scientific">Aphanomyces astaci</name>
    <name type="common">Crayfish plague agent</name>
    <dbReference type="NCBI Taxonomy" id="112090"/>
    <lineage>
        <taxon>Eukaryota</taxon>
        <taxon>Sar</taxon>
        <taxon>Stramenopiles</taxon>
        <taxon>Oomycota</taxon>
        <taxon>Saprolegniomycetes</taxon>
        <taxon>Saprolegniales</taxon>
        <taxon>Verrucalvaceae</taxon>
        <taxon>Aphanomyces</taxon>
    </lineage>
</organism>
<dbReference type="InterPro" id="IPR012337">
    <property type="entry name" value="RNaseH-like_sf"/>
</dbReference>
<dbReference type="GO" id="GO:0003676">
    <property type="term" value="F:nucleic acid binding"/>
    <property type="evidence" value="ECO:0007669"/>
    <property type="project" value="InterPro"/>
</dbReference>
<dbReference type="Proteomes" id="UP000275652">
    <property type="component" value="Unassembled WGS sequence"/>
</dbReference>
<dbReference type="SUPFAM" id="SSF53098">
    <property type="entry name" value="Ribonuclease H-like"/>
    <property type="match status" value="1"/>
</dbReference>
<dbReference type="EMBL" id="QUTI01027320">
    <property type="protein sequence ID" value="RLO05241.1"/>
    <property type="molecule type" value="Genomic_DNA"/>
</dbReference>
<feature type="region of interest" description="Disordered" evidence="1">
    <location>
        <begin position="246"/>
        <end position="268"/>
    </location>
</feature>
<dbReference type="InterPro" id="IPR009057">
    <property type="entry name" value="Homeodomain-like_sf"/>
</dbReference>
<name>A0A9X8DX86_APHAT</name>
<gene>
    <name evidence="2" type="ORF">DYB28_004565</name>
</gene>
<evidence type="ECO:0000256" key="1">
    <source>
        <dbReference type="SAM" id="MobiDB-lite"/>
    </source>
</evidence>
<proteinExistence type="predicted"/>
<dbReference type="Gene3D" id="3.30.420.10">
    <property type="entry name" value="Ribonuclease H-like superfamily/Ribonuclease H"/>
    <property type="match status" value="1"/>
</dbReference>
<reference evidence="2 3" key="1">
    <citation type="journal article" date="2018" name="J. Invertebr. Pathol.">
        <title>New genotyping method for the causative agent of crayfish plague (Aphanomyces astaci) based on whole genome data.</title>
        <authorList>
            <person name="Minardi D."/>
            <person name="Studholme D.J."/>
            <person name="van der Giezen M."/>
            <person name="Pretto T."/>
            <person name="Oidtmann B."/>
        </authorList>
    </citation>
    <scope>NUCLEOTIDE SEQUENCE [LARGE SCALE GENOMIC DNA]</scope>
    <source>
        <strain evidence="2 3">KB13</strain>
    </source>
</reference>
<comment type="caution">
    <text evidence="2">The sequence shown here is derived from an EMBL/GenBank/DDBJ whole genome shotgun (WGS) entry which is preliminary data.</text>
</comment>
<dbReference type="SUPFAM" id="SSF46689">
    <property type="entry name" value="Homeodomain-like"/>
    <property type="match status" value="1"/>
</dbReference>